<proteinExistence type="predicted"/>
<evidence type="ECO:0000313" key="3">
    <source>
        <dbReference type="EMBL" id="EMS58937.1"/>
    </source>
</evidence>
<evidence type="ECO:0000256" key="1">
    <source>
        <dbReference type="SAM" id="MobiDB-lite"/>
    </source>
</evidence>
<evidence type="ECO:0000256" key="2">
    <source>
        <dbReference type="SAM" id="Phobius"/>
    </source>
</evidence>
<feature type="region of interest" description="Disordered" evidence="1">
    <location>
        <begin position="1"/>
        <end position="47"/>
    </location>
</feature>
<reference evidence="3" key="1">
    <citation type="journal article" date="2013" name="Nature">
        <title>Draft genome of the wheat A-genome progenitor Triticum urartu.</title>
        <authorList>
            <person name="Ling H.Q."/>
            <person name="Zhao S."/>
            <person name="Liu D."/>
            <person name="Wang J."/>
            <person name="Sun H."/>
            <person name="Zhang C."/>
            <person name="Fan H."/>
            <person name="Li D."/>
            <person name="Dong L."/>
            <person name="Tao Y."/>
            <person name="Gao C."/>
            <person name="Wu H."/>
            <person name="Li Y."/>
            <person name="Cui Y."/>
            <person name="Guo X."/>
            <person name="Zheng S."/>
            <person name="Wang B."/>
            <person name="Yu K."/>
            <person name="Liang Q."/>
            <person name="Yang W."/>
            <person name="Lou X."/>
            <person name="Chen J."/>
            <person name="Feng M."/>
            <person name="Jian J."/>
            <person name="Zhang X."/>
            <person name="Luo G."/>
            <person name="Jiang Y."/>
            <person name="Liu J."/>
            <person name="Wang Z."/>
            <person name="Sha Y."/>
            <person name="Zhang B."/>
            <person name="Wu H."/>
            <person name="Tang D."/>
            <person name="Shen Q."/>
            <person name="Xue P."/>
            <person name="Zou S."/>
            <person name="Wang X."/>
            <person name="Liu X."/>
            <person name="Wang F."/>
            <person name="Yang Y."/>
            <person name="An X."/>
            <person name="Dong Z."/>
            <person name="Zhang K."/>
            <person name="Zhang X."/>
            <person name="Luo M.C."/>
            <person name="Dvorak J."/>
            <person name="Tong Y."/>
            <person name="Wang J."/>
            <person name="Yang H."/>
            <person name="Li Z."/>
            <person name="Wang D."/>
            <person name="Zhang A."/>
            <person name="Wang J."/>
        </authorList>
    </citation>
    <scope>NUCLEOTIDE SEQUENCE</scope>
</reference>
<sequence>MEKQPSGWRGSNGGHEESLPLRGGGGLETEARAPHPHAADQQEAGRGRHRRNCARAALLLCLLTLPACILALWNLRADSSSQMLFDVDLPKDDDDDGQAWLQTVWEMFNDPELLTFLSVIACAAAPPATWTSPVTYIQHRTCTGHDPGGPLLRHAASMQVSVTGRVHSEPI</sequence>
<keyword evidence="2" id="KW-1133">Transmembrane helix</keyword>
<dbReference type="EMBL" id="KD126385">
    <property type="protein sequence ID" value="EMS58937.1"/>
    <property type="molecule type" value="Genomic_DNA"/>
</dbReference>
<dbReference type="AlphaFoldDB" id="M7ZFT4"/>
<organism evidence="3">
    <name type="scientific">Triticum urartu</name>
    <name type="common">Red wild einkorn</name>
    <name type="synonym">Crithodium urartu</name>
    <dbReference type="NCBI Taxonomy" id="4572"/>
    <lineage>
        <taxon>Eukaryota</taxon>
        <taxon>Viridiplantae</taxon>
        <taxon>Streptophyta</taxon>
        <taxon>Embryophyta</taxon>
        <taxon>Tracheophyta</taxon>
        <taxon>Spermatophyta</taxon>
        <taxon>Magnoliopsida</taxon>
        <taxon>Liliopsida</taxon>
        <taxon>Poales</taxon>
        <taxon>Poaceae</taxon>
        <taxon>BOP clade</taxon>
        <taxon>Pooideae</taxon>
        <taxon>Triticodae</taxon>
        <taxon>Triticeae</taxon>
        <taxon>Triticinae</taxon>
        <taxon>Triticum</taxon>
    </lineage>
</organism>
<keyword evidence="2" id="KW-0812">Transmembrane</keyword>
<gene>
    <name evidence="3" type="ORF">TRIUR3_14603</name>
</gene>
<name>M7ZFT4_TRIUA</name>
<feature type="transmembrane region" description="Helical" evidence="2">
    <location>
        <begin position="56"/>
        <end position="75"/>
    </location>
</feature>
<accession>M7ZFT4</accession>
<dbReference type="eggNOG" id="ENOG502R5YF">
    <property type="taxonomic scope" value="Eukaryota"/>
</dbReference>
<protein>
    <submittedName>
        <fullName evidence="3">Uncharacterized protein</fullName>
    </submittedName>
</protein>
<keyword evidence="2" id="KW-0472">Membrane</keyword>
<dbReference type="STRING" id="4572.M7ZFT4"/>
<feature type="compositionally biased region" description="Basic and acidic residues" evidence="1">
    <location>
        <begin position="29"/>
        <end position="46"/>
    </location>
</feature>